<sequence length="296" mass="32277">MALFETYNETNKSMREDLLDVIVNISPTETPMLSAFKKSKAVATTHEWLTDTLGTADASRVAEGALFSNAANVATARTRLSNYTQINREVFEVSDTMDAVDKAGIKGGEYEYQLARALKILALAMEVDVVNGTLVLGSAGVARGAKGVIPWTTTNVDTAGGGRDLTEDIYNNSLQAIFVKGGNPDTTYVHGTQKRAISAFDSSNTRNIEASTKKLIYSVDVYESDFGLQRIILDRHMITDKLAQLQKDMWGIAMLRPVKHTPIAKLGSSRAGMVESEWTVVAYEEQASGIIEELNV</sequence>
<evidence type="ECO:0008006" key="2">
    <source>
        <dbReference type="Google" id="ProtNLM"/>
    </source>
</evidence>
<proteinExistence type="predicted"/>
<gene>
    <name evidence="1" type="ORF">METZ01_LOCUS136208</name>
</gene>
<dbReference type="EMBL" id="UINC01019669">
    <property type="protein sequence ID" value="SVA83354.1"/>
    <property type="molecule type" value="Genomic_DNA"/>
</dbReference>
<dbReference type="AlphaFoldDB" id="A0A381Z2I9"/>
<evidence type="ECO:0000313" key="1">
    <source>
        <dbReference type="EMBL" id="SVA83354.1"/>
    </source>
</evidence>
<dbReference type="Pfam" id="PF17236">
    <property type="entry name" value="SU10_MCP"/>
    <property type="match status" value="1"/>
</dbReference>
<organism evidence="1">
    <name type="scientific">marine metagenome</name>
    <dbReference type="NCBI Taxonomy" id="408172"/>
    <lineage>
        <taxon>unclassified sequences</taxon>
        <taxon>metagenomes</taxon>
        <taxon>ecological metagenomes</taxon>
    </lineage>
</organism>
<dbReference type="InterPro" id="IPR035198">
    <property type="entry name" value="SU10_MCP"/>
</dbReference>
<reference evidence="1" key="1">
    <citation type="submission" date="2018-05" db="EMBL/GenBank/DDBJ databases">
        <authorList>
            <person name="Lanie J.A."/>
            <person name="Ng W.-L."/>
            <person name="Kazmierczak K.M."/>
            <person name="Andrzejewski T.M."/>
            <person name="Davidsen T.M."/>
            <person name="Wayne K.J."/>
            <person name="Tettelin H."/>
            <person name="Glass J.I."/>
            <person name="Rusch D."/>
            <person name="Podicherti R."/>
            <person name="Tsui H.-C.T."/>
            <person name="Winkler M.E."/>
        </authorList>
    </citation>
    <scope>NUCLEOTIDE SEQUENCE</scope>
</reference>
<protein>
    <recommendedName>
        <fullName evidence="2">Major capsid protein</fullName>
    </recommendedName>
</protein>
<accession>A0A381Z2I9</accession>
<name>A0A381Z2I9_9ZZZZ</name>